<dbReference type="InterPro" id="IPR001604">
    <property type="entry name" value="Endo_G_ENPP1-like_dom"/>
</dbReference>
<protein>
    <submittedName>
        <fullName evidence="9">Extracellular Endonuclease, subunit A,DNA/RNA non-specific endonuclease</fullName>
    </submittedName>
</protein>
<dbReference type="GO" id="GO:0000014">
    <property type="term" value="F:single-stranded DNA endodeoxyribonuclease activity"/>
    <property type="evidence" value="ECO:0007669"/>
    <property type="project" value="TreeGrafter"/>
</dbReference>
<reference evidence="9 10" key="1">
    <citation type="submission" date="2019-08" db="EMBL/GenBank/DDBJ databases">
        <authorList>
            <person name="Alioto T."/>
            <person name="Alioto T."/>
            <person name="Gomez Garrido J."/>
        </authorList>
    </citation>
    <scope>NUCLEOTIDE SEQUENCE [LARGE SCALE GENOMIC DNA]</scope>
</reference>
<proteinExistence type="inferred from homology"/>
<dbReference type="GO" id="GO:0046872">
    <property type="term" value="F:metal ion binding"/>
    <property type="evidence" value="ECO:0007669"/>
    <property type="project" value="UniProtKB-KW"/>
</dbReference>
<keyword evidence="2" id="KW-0540">Nuclease</keyword>
<evidence type="ECO:0000313" key="9">
    <source>
        <dbReference type="EMBL" id="VVC35734.1"/>
    </source>
</evidence>
<evidence type="ECO:0000259" key="8">
    <source>
        <dbReference type="SMART" id="SM00892"/>
    </source>
</evidence>
<dbReference type="PANTHER" id="PTHR13966:SF19">
    <property type="entry name" value="NUCLEASE EXOG, MITOCHONDRIAL"/>
    <property type="match status" value="1"/>
</dbReference>
<dbReference type="SMART" id="SM00892">
    <property type="entry name" value="Endonuclease_NS"/>
    <property type="match status" value="1"/>
</dbReference>
<feature type="domain" description="DNA/RNA non-specific endonuclease/pyrophosphatase/phosphodiesterase" evidence="8">
    <location>
        <begin position="162"/>
        <end position="410"/>
    </location>
</feature>
<keyword evidence="6" id="KW-0732">Signal</keyword>
<dbReference type="Pfam" id="PF01223">
    <property type="entry name" value="Endonuclease_NS"/>
    <property type="match status" value="1"/>
</dbReference>
<keyword evidence="3 9" id="KW-0255">Endonuclease</keyword>
<evidence type="ECO:0000313" key="10">
    <source>
        <dbReference type="Proteomes" id="UP000325440"/>
    </source>
</evidence>
<dbReference type="GO" id="GO:0006309">
    <property type="term" value="P:apoptotic DNA fragmentation"/>
    <property type="evidence" value="ECO:0007669"/>
    <property type="project" value="TreeGrafter"/>
</dbReference>
<evidence type="ECO:0000256" key="5">
    <source>
        <dbReference type="PIRSR" id="PIRSR640255-2"/>
    </source>
</evidence>
<dbReference type="AlphaFoldDB" id="A0A5E4N232"/>
<dbReference type="OrthoDB" id="5960141at2759"/>
<dbReference type="Gene3D" id="3.40.570.10">
    <property type="entry name" value="Extracellular Endonuclease, subunit A"/>
    <property type="match status" value="1"/>
</dbReference>
<feature type="chain" id="PRO_5022922292" evidence="6">
    <location>
        <begin position="24"/>
        <end position="425"/>
    </location>
</feature>
<organism evidence="9 10">
    <name type="scientific">Cinara cedri</name>
    <dbReference type="NCBI Taxonomy" id="506608"/>
    <lineage>
        <taxon>Eukaryota</taxon>
        <taxon>Metazoa</taxon>
        <taxon>Ecdysozoa</taxon>
        <taxon>Arthropoda</taxon>
        <taxon>Hexapoda</taxon>
        <taxon>Insecta</taxon>
        <taxon>Pterygota</taxon>
        <taxon>Neoptera</taxon>
        <taxon>Paraneoptera</taxon>
        <taxon>Hemiptera</taxon>
        <taxon>Sternorrhyncha</taxon>
        <taxon>Aphidomorpha</taxon>
        <taxon>Aphidoidea</taxon>
        <taxon>Aphididae</taxon>
        <taxon>Lachninae</taxon>
        <taxon>Cinara</taxon>
    </lineage>
</organism>
<dbReference type="GO" id="GO:0005743">
    <property type="term" value="C:mitochondrial inner membrane"/>
    <property type="evidence" value="ECO:0007669"/>
    <property type="project" value="TreeGrafter"/>
</dbReference>
<feature type="domain" description="ENPP1-3/EXOG-like endonuclease/phosphodiesterase" evidence="7">
    <location>
        <begin position="163"/>
        <end position="378"/>
    </location>
</feature>
<dbReference type="InterPro" id="IPR044929">
    <property type="entry name" value="DNA/RNA_non-sp_Endonuclease_sf"/>
</dbReference>
<evidence type="ECO:0000256" key="2">
    <source>
        <dbReference type="ARBA" id="ARBA00022722"/>
    </source>
</evidence>
<keyword evidence="10" id="KW-1185">Reference proteome</keyword>
<keyword evidence="3 9" id="KW-0378">Hydrolase</keyword>
<sequence>MYWTTLTVLVTFSCLHLTVLCSADEHNIKTYSADYYDAKDCRLSVADNAVALKMPVPFRRDDLHRHSIIYPDSDGRLRVKFLHGFKMSCTTAGKFASADLSNVTEVLVVCAGDNSLWYLGREYAYADFVCNREPRSELTVTDETCQGDGVVVAVGFQTESAYLGAYRVCFDKATKNSLYSWYDSRSPYYDQHQSMKKRPSFVASRQLYGNTNVNKLYTVAQQRKTVAKILRSDSLANMYIKNDNNHSLSRGHYTPKADFYFGFEQSATFYYANVAPQWQSFNGYAWNHLEMWTRYRMDNSTGRRVIVTGTYGSCTLPDVDGVEQPLFLDPPTDIPVPLFYWKLYYDADAEDGMVYVGLNNPYMKIDESAYICPNLCPDGYRGNGDTSYVAAAGKNDENDGLIYCCSKESFEEVYGRLDPIVFRSV</sequence>
<dbReference type="PANTHER" id="PTHR13966">
    <property type="entry name" value="ENDONUCLEASE RELATED"/>
    <property type="match status" value="1"/>
</dbReference>
<dbReference type="EMBL" id="CABPRJ010001427">
    <property type="protein sequence ID" value="VVC35734.1"/>
    <property type="molecule type" value="Genomic_DNA"/>
</dbReference>
<evidence type="ECO:0000256" key="1">
    <source>
        <dbReference type="ARBA" id="ARBA00010052"/>
    </source>
</evidence>
<evidence type="ECO:0000256" key="6">
    <source>
        <dbReference type="SAM" id="SignalP"/>
    </source>
</evidence>
<keyword evidence="5" id="KW-0479">Metal-binding</keyword>
<dbReference type="Proteomes" id="UP000325440">
    <property type="component" value="Unassembled WGS sequence"/>
</dbReference>
<name>A0A5E4N232_9HEMI</name>
<dbReference type="InterPro" id="IPR040255">
    <property type="entry name" value="Non-specific_endonuclease"/>
</dbReference>
<evidence type="ECO:0000259" key="7">
    <source>
        <dbReference type="SMART" id="SM00477"/>
    </source>
</evidence>
<dbReference type="GO" id="GO:0005634">
    <property type="term" value="C:nucleus"/>
    <property type="evidence" value="ECO:0007669"/>
    <property type="project" value="TreeGrafter"/>
</dbReference>
<dbReference type="SUPFAM" id="SSF54060">
    <property type="entry name" value="His-Me finger endonucleases"/>
    <property type="match status" value="1"/>
</dbReference>
<feature type="active site" description="Proton acceptor" evidence="4">
    <location>
        <position position="252"/>
    </location>
</feature>
<feature type="signal peptide" evidence="6">
    <location>
        <begin position="1"/>
        <end position="23"/>
    </location>
</feature>
<dbReference type="SMART" id="SM00477">
    <property type="entry name" value="NUC"/>
    <property type="match status" value="1"/>
</dbReference>
<gene>
    <name evidence="9" type="ORF">CINCED_3A024449</name>
</gene>
<evidence type="ECO:0000256" key="4">
    <source>
        <dbReference type="PIRSR" id="PIRSR640255-1"/>
    </source>
</evidence>
<accession>A0A5E4N232</accession>
<dbReference type="GO" id="GO:0003676">
    <property type="term" value="F:nucleic acid binding"/>
    <property type="evidence" value="ECO:0007669"/>
    <property type="project" value="InterPro"/>
</dbReference>
<dbReference type="InterPro" id="IPR044925">
    <property type="entry name" value="His-Me_finger_sf"/>
</dbReference>
<dbReference type="FunFam" id="3.40.570.10:FF:000007">
    <property type="entry name" value="Alkaline nuclease"/>
    <property type="match status" value="1"/>
</dbReference>
<dbReference type="InterPro" id="IPR020821">
    <property type="entry name" value="ENPP1-3/EXOG-like_nuc-like"/>
</dbReference>
<feature type="binding site" evidence="5">
    <location>
        <position position="282"/>
    </location>
    <ligand>
        <name>Mg(2+)</name>
        <dbReference type="ChEBI" id="CHEBI:18420"/>
        <note>catalytic</note>
    </ligand>
</feature>
<evidence type="ECO:0000256" key="3">
    <source>
        <dbReference type="ARBA" id="ARBA00022759"/>
    </source>
</evidence>
<comment type="similarity">
    <text evidence="1">Belongs to the DNA/RNA non-specific endonuclease family.</text>
</comment>
<dbReference type="GO" id="GO:0004521">
    <property type="term" value="F:RNA endonuclease activity"/>
    <property type="evidence" value="ECO:0007669"/>
    <property type="project" value="TreeGrafter"/>
</dbReference>